<comment type="caution">
    <text evidence="2">The sequence shown here is derived from an EMBL/GenBank/DDBJ whole genome shotgun (WGS) entry which is preliminary data.</text>
</comment>
<dbReference type="RefSeq" id="WP_344256826.1">
    <property type="nucleotide sequence ID" value="NZ_BAAARE010000022.1"/>
</dbReference>
<dbReference type="Proteomes" id="UP001500730">
    <property type="component" value="Unassembled WGS sequence"/>
</dbReference>
<dbReference type="EMBL" id="BAAARE010000022">
    <property type="protein sequence ID" value="GAA2497548.1"/>
    <property type="molecule type" value="Genomic_DNA"/>
</dbReference>
<feature type="transmembrane region" description="Helical" evidence="1">
    <location>
        <begin position="97"/>
        <end position="117"/>
    </location>
</feature>
<feature type="transmembrane region" description="Helical" evidence="1">
    <location>
        <begin position="269"/>
        <end position="291"/>
    </location>
</feature>
<evidence type="ECO:0000313" key="3">
    <source>
        <dbReference type="Proteomes" id="UP001500730"/>
    </source>
</evidence>
<accession>A0ABN3M856</accession>
<evidence type="ECO:0000313" key="2">
    <source>
        <dbReference type="EMBL" id="GAA2497548.1"/>
    </source>
</evidence>
<keyword evidence="1" id="KW-1133">Transmembrane helix</keyword>
<feature type="transmembrane region" description="Helical" evidence="1">
    <location>
        <begin position="137"/>
        <end position="157"/>
    </location>
</feature>
<feature type="transmembrane region" description="Helical" evidence="1">
    <location>
        <begin position="166"/>
        <end position="184"/>
    </location>
</feature>
<name>A0ABN3M856_9MICO</name>
<reference evidence="2 3" key="1">
    <citation type="journal article" date="2019" name="Int. J. Syst. Evol. Microbiol.">
        <title>The Global Catalogue of Microorganisms (GCM) 10K type strain sequencing project: providing services to taxonomists for standard genome sequencing and annotation.</title>
        <authorList>
            <consortium name="The Broad Institute Genomics Platform"/>
            <consortium name="The Broad Institute Genome Sequencing Center for Infectious Disease"/>
            <person name="Wu L."/>
            <person name="Ma J."/>
        </authorList>
    </citation>
    <scope>NUCLEOTIDE SEQUENCE [LARGE SCALE GENOMIC DNA]</scope>
    <source>
        <strain evidence="2 3">JCM 16259</strain>
    </source>
</reference>
<gene>
    <name evidence="2" type="ORF">GCM10009858_39830</name>
</gene>
<keyword evidence="3" id="KW-1185">Reference proteome</keyword>
<feature type="transmembrane region" description="Helical" evidence="1">
    <location>
        <begin position="224"/>
        <end position="249"/>
    </location>
</feature>
<protein>
    <submittedName>
        <fullName evidence="2">Uncharacterized protein</fullName>
    </submittedName>
</protein>
<sequence>MTLHPVGARSASAPQVLVHPQRAREVSRRRRALGLAALGLPLVGLGAWLPWLTLFNGLEPLPGFRLDGGDLTGLALLAVGLLAVAGRVGAGHLLRPLAVVALLVVTVDSLASARRIAAYVADPGPGAALSVPSQGPGAVVMAAGGVLLLVAAVVVPVRREVLPTGLVTRLVLAAATFVAGWMHLVLTPEHLGESTVLGLGFLAAGLAQVALSVVCVARRSENALSALVVLDVALLAVWAYAVLVGLPIGDLGHDHVEAGGLVLGQGEPVDLAAAITKAAELTSLGLALLLLRRGTRAGEGASPRHRVRPS</sequence>
<keyword evidence="1" id="KW-0812">Transmembrane</keyword>
<feature type="transmembrane region" description="Helical" evidence="1">
    <location>
        <begin position="71"/>
        <end position="90"/>
    </location>
</feature>
<feature type="transmembrane region" description="Helical" evidence="1">
    <location>
        <begin position="32"/>
        <end position="51"/>
    </location>
</feature>
<organism evidence="2 3">
    <name type="scientific">Terrabacter carboxydivorans</name>
    <dbReference type="NCBI Taxonomy" id="619730"/>
    <lineage>
        <taxon>Bacteria</taxon>
        <taxon>Bacillati</taxon>
        <taxon>Actinomycetota</taxon>
        <taxon>Actinomycetes</taxon>
        <taxon>Micrococcales</taxon>
        <taxon>Intrasporangiaceae</taxon>
        <taxon>Terrabacter</taxon>
    </lineage>
</organism>
<keyword evidence="1" id="KW-0472">Membrane</keyword>
<evidence type="ECO:0000256" key="1">
    <source>
        <dbReference type="SAM" id="Phobius"/>
    </source>
</evidence>
<proteinExistence type="predicted"/>
<feature type="transmembrane region" description="Helical" evidence="1">
    <location>
        <begin position="196"/>
        <end position="217"/>
    </location>
</feature>